<feature type="transmembrane region" description="Helical" evidence="2">
    <location>
        <begin position="222"/>
        <end position="247"/>
    </location>
</feature>
<dbReference type="SUPFAM" id="SSF52540">
    <property type="entry name" value="P-loop containing nucleoside triphosphate hydrolases"/>
    <property type="match status" value="1"/>
</dbReference>
<evidence type="ECO:0000256" key="1">
    <source>
        <dbReference type="SAM" id="MobiDB-lite"/>
    </source>
</evidence>
<feature type="transmembrane region" description="Helical" evidence="2">
    <location>
        <begin position="180"/>
        <end position="201"/>
    </location>
</feature>
<dbReference type="EMBL" id="BNAR01000009">
    <property type="protein sequence ID" value="GHH49264.1"/>
    <property type="molecule type" value="Genomic_DNA"/>
</dbReference>
<sequence length="758" mass="82047">MTTLDNTQTDRDGEPADESGARVYDFSAHHPSPLALPAGQGGAVEQDEALDGELMTPEQSAALDRRLAEQARAKATAAAVAVRRGGTAAVRWSREERTRVVAKAIGRNVLLYVPAGAYKVSKRVWESQTSSRYERMMRQAELAGDFARVAEWEARKEAERERRHRRHQALMHAPVQIARATAISLVTVTVLLLILGIILAVSTGEFAQVIGPIRAVIDAIAWLVWLASVLFVPVAVIVPAVGLGVLWNIGRTTEVPTWLASARQARDDAPPITPSIVVKALRDLGIKELRKAINDMDDAGAGMLSPIVIAGCGVELEVSLPSGVSTKEVMDKHLRLAENLNRHEHEVFITVPQAARTVRLWIADPGALDEPIGPSPLVLDDTMTADYYTGRAPWGQDLRGDLVAISLMQRHLLLTGLSNQGKTAALRSLALWLALDRTVEFRIADLKGIGDWHMFTGLATVMIAGPADEHVIAATHMVEDGVAEMERRLAAVDPEVHKNGVTRDLARSGEGFHPLILIVDEAQQAFMSPVVGDDKRPYGGKKATSRYFMAARKIHNQGRAVNVVLWQGTQNPTDENLPKLVREGAHIRGSLVLGTESESKMALGDKAVNAGAAPHKLRQGLDKGTLVITGDGVQLPTGQPSITVRTNFIDGEAATAIADRAKALRSPVTTSTGETEPERDFLADLTAVMGTETRVRTEVIRQRLRELHPGTYEGMSAGDLTSRLTAAGITPYKSDGVMSVRTAAVHEAVAQRDENEEE</sequence>
<keyword evidence="2" id="KW-0472">Membrane</keyword>
<protein>
    <submittedName>
        <fullName evidence="3">Cell division protein FtsK</fullName>
    </submittedName>
</protein>
<name>A0ABQ3MRD0_9PSEU</name>
<keyword evidence="3" id="KW-0131">Cell cycle</keyword>
<keyword evidence="3" id="KW-0132">Cell division</keyword>
<comment type="caution">
    <text evidence="3">The sequence shown here is derived from an EMBL/GenBank/DDBJ whole genome shotgun (WGS) entry which is preliminary data.</text>
</comment>
<evidence type="ECO:0000313" key="4">
    <source>
        <dbReference type="Proteomes" id="UP000605568"/>
    </source>
</evidence>
<reference evidence="4" key="1">
    <citation type="journal article" date="2019" name="Int. J. Syst. Evol. Microbiol.">
        <title>The Global Catalogue of Microorganisms (GCM) 10K type strain sequencing project: providing services to taxonomists for standard genome sequencing and annotation.</title>
        <authorList>
            <consortium name="The Broad Institute Genomics Platform"/>
            <consortium name="The Broad Institute Genome Sequencing Center for Infectious Disease"/>
            <person name="Wu L."/>
            <person name="Ma J."/>
        </authorList>
    </citation>
    <scope>NUCLEOTIDE SEQUENCE [LARGE SCALE GENOMIC DNA]</scope>
    <source>
        <strain evidence="4">CGMCC 4.7367</strain>
    </source>
</reference>
<evidence type="ECO:0000256" key="2">
    <source>
        <dbReference type="SAM" id="Phobius"/>
    </source>
</evidence>
<dbReference type="Proteomes" id="UP000605568">
    <property type="component" value="Unassembled WGS sequence"/>
</dbReference>
<gene>
    <name evidence="3" type="primary">ftsK</name>
    <name evidence="3" type="ORF">GCM10017774_56380</name>
</gene>
<dbReference type="GO" id="GO:0051301">
    <property type="term" value="P:cell division"/>
    <property type="evidence" value="ECO:0007669"/>
    <property type="project" value="UniProtKB-KW"/>
</dbReference>
<organism evidence="3 4">
    <name type="scientific">Lentzea cavernae</name>
    <dbReference type="NCBI Taxonomy" id="2020703"/>
    <lineage>
        <taxon>Bacteria</taxon>
        <taxon>Bacillati</taxon>
        <taxon>Actinomycetota</taxon>
        <taxon>Actinomycetes</taxon>
        <taxon>Pseudonocardiales</taxon>
        <taxon>Pseudonocardiaceae</taxon>
        <taxon>Lentzea</taxon>
    </lineage>
</organism>
<dbReference type="Gene3D" id="3.40.50.300">
    <property type="entry name" value="P-loop containing nucleotide triphosphate hydrolases"/>
    <property type="match status" value="1"/>
</dbReference>
<accession>A0ABQ3MRD0</accession>
<keyword evidence="4" id="KW-1185">Reference proteome</keyword>
<dbReference type="InterPro" id="IPR027417">
    <property type="entry name" value="P-loop_NTPase"/>
</dbReference>
<dbReference type="RefSeq" id="WP_191302337.1">
    <property type="nucleotide sequence ID" value="NZ_BNAR01000009.1"/>
</dbReference>
<keyword evidence="2" id="KW-1133">Transmembrane helix</keyword>
<keyword evidence="2" id="KW-0812">Transmembrane</keyword>
<evidence type="ECO:0000313" key="3">
    <source>
        <dbReference type="EMBL" id="GHH49264.1"/>
    </source>
</evidence>
<proteinExistence type="predicted"/>
<feature type="region of interest" description="Disordered" evidence="1">
    <location>
        <begin position="1"/>
        <end position="43"/>
    </location>
</feature>